<dbReference type="InterPro" id="IPR037523">
    <property type="entry name" value="VOC_core"/>
</dbReference>
<dbReference type="EMBL" id="CP045227">
    <property type="protein sequence ID" value="QFS49998.1"/>
    <property type="molecule type" value="Genomic_DNA"/>
</dbReference>
<keyword evidence="4" id="KW-1185">Reference proteome</keyword>
<dbReference type="PROSITE" id="PS51819">
    <property type="entry name" value="VOC"/>
    <property type="match status" value="1"/>
</dbReference>
<gene>
    <name evidence="3" type="ORF">GXM_07492</name>
</gene>
<sequence length="136" mass="15383">MITGVNHITLSVRDLEKSLTFYTNVLGFCLLAKWVKGAYLSTGDIWLALILDQKVRESTIPEYTHIGLTVSIEDFPILSQRIQQSGAKIWQDNKSEGASLYFLDPNDHKLEIHASDLNTRIKSAKASPWEGLEFFI</sequence>
<dbReference type="GO" id="GO:0016740">
    <property type="term" value="F:transferase activity"/>
    <property type="evidence" value="ECO:0007669"/>
    <property type="project" value="UniProtKB-KW"/>
</dbReference>
<dbReference type="InterPro" id="IPR029068">
    <property type="entry name" value="Glyas_Bleomycin-R_OHBP_Dase"/>
</dbReference>
<accession>A0A5P8WB35</accession>
<dbReference type="InterPro" id="IPR018146">
    <property type="entry name" value="Glyoxalase_1_CS"/>
</dbReference>
<dbReference type="Gene3D" id="3.10.180.10">
    <property type="entry name" value="2,3-Dihydroxybiphenyl 1,2-Dioxygenase, domain 1"/>
    <property type="match status" value="1"/>
</dbReference>
<dbReference type="InterPro" id="IPR004360">
    <property type="entry name" value="Glyas_Fos-R_dOase_dom"/>
</dbReference>
<dbReference type="GO" id="GO:0004462">
    <property type="term" value="F:lactoylglutathione lyase activity"/>
    <property type="evidence" value="ECO:0007669"/>
    <property type="project" value="InterPro"/>
</dbReference>
<dbReference type="Pfam" id="PF00903">
    <property type="entry name" value="Glyoxalase"/>
    <property type="match status" value="1"/>
</dbReference>
<dbReference type="GO" id="GO:0046872">
    <property type="term" value="F:metal ion binding"/>
    <property type="evidence" value="ECO:0007669"/>
    <property type="project" value="UniProtKB-KW"/>
</dbReference>
<dbReference type="PANTHER" id="PTHR36113:SF6">
    <property type="entry name" value="FOSFOMYCIN RESISTANCE PROTEIN FOSX"/>
    <property type="match status" value="1"/>
</dbReference>
<name>A0A5P8WB35_9NOSO</name>
<dbReference type="SUPFAM" id="SSF54593">
    <property type="entry name" value="Glyoxalase/Bleomycin resistance protein/Dihydroxybiphenyl dioxygenase"/>
    <property type="match status" value="1"/>
</dbReference>
<organism evidence="3 4">
    <name type="scientific">Nostoc sphaeroides CCNUC1</name>
    <dbReference type="NCBI Taxonomy" id="2653204"/>
    <lineage>
        <taxon>Bacteria</taxon>
        <taxon>Bacillati</taxon>
        <taxon>Cyanobacteriota</taxon>
        <taxon>Cyanophyceae</taxon>
        <taxon>Nostocales</taxon>
        <taxon>Nostocaceae</taxon>
        <taxon>Nostoc</taxon>
    </lineage>
</organism>
<proteinExistence type="predicted"/>
<dbReference type="PANTHER" id="PTHR36113">
    <property type="entry name" value="LYASE, PUTATIVE-RELATED-RELATED"/>
    <property type="match status" value="1"/>
</dbReference>
<dbReference type="InterPro" id="IPR051332">
    <property type="entry name" value="Fosfomycin_Res_Enzymes"/>
</dbReference>
<feature type="domain" description="VOC" evidence="2">
    <location>
        <begin position="4"/>
        <end position="115"/>
    </location>
</feature>
<protein>
    <submittedName>
        <fullName evidence="3">Glutathione transferase</fullName>
    </submittedName>
</protein>
<reference evidence="3 4" key="1">
    <citation type="submission" date="2019-10" db="EMBL/GenBank/DDBJ databases">
        <title>Genomic and transcriptomic insights into the perfect genentic adaptation of a filamentous nitrogen-fixing cyanobacterium to rice fields.</title>
        <authorList>
            <person name="Chen Z."/>
        </authorList>
    </citation>
    <scope>NUCLEOTIDE SEQUENCE [LARGE SCALE GENOMIC DNA]</scope>
    <source>
        <strain evidence="3">CCNUC1</strain>
    </source>
</reference>
<dbReference type="RefSeq" id="WP_152591170.1">
    <property type="nucleotide sequence ID" value="NZ_CP045227.1"/>
</dbReference>
<dbReference type="Proteomes" id="UP000326678">
    <property type="component" value="Chromosome Gxm2"/>
</dbReference>
<keyword evidence="1" id="KW-0479">Metal-binding</keyword>
<evidence type="ECO:0000313" key="4">
    <source>
        <dbReference type="Proteomes" id="UP000326678"/>
    </source>
</evidence>
<dbReference type="PROSITE" id="PS00934">
    <property type="entry name" value="GLYOXALASE_I_1"/>
    <property type="match status" value="1"/>
</dbReference>
<keyword evidence="3" id="KW-0808">Transferase</keyword>
<evidence type="ECO:0000256" key="1">
    <source>
        <dbReference type="ARBA" id="ARBA00022723"/>
    </source>
</evidence>
<dbReference type="KEGG" id="nsh:GXM_07492"/>
<dbReference type="AlphaFoldDB" id="A0A5P8WB35"/>
<evidence type="ECO:0000259" key="2">
    <source>
        <dbReference type="PROSITE" id="PS51819"/>
    </source>
</evidence>
<evidence type="ECO:0000313" key="3">
    <source>
        <dbReference type="EMBL" id="QFS49998.1"/>
    </source>
</evidence>